<evidence type="ECO:0000313" key="3">
    <source>
        <dbReference type="Proteomes" id="UP000013009"/>
    </source>
</evidence>
<dbReference type="HOGENOM" id="CLU_1718396_0_0_6"/>
<evidence type="ECO:0000259" key="1">
    <source>
        <dbReference type="Pfam" id="PF13468"/>
    </source>
</evidence>
<reference evidence="2 3" key="1">
    <citation type="submission" date="2013-02" db="EMBL/GenBank/DDBJ databases">
        <title>The Genome Sequence of Acinetobacter sp. NIPH 1859.</title>
        <authorList>
            <consortium name="The Broad Institute Genome Sequencing Platform"/>
            <consortium name="The Broad Institute Genome Sequencing Center for Infectious Disease"/>
            <person name="Cerqueira G."/>
            <person name="Feldgarden M."/>
            <person name="Courvalin P."/>
            <person name="Perichon B."/>
            <person name="Grillot-Courvalin C."/>
            <person name="Clermont D."/>
            <person name="Rocha E."/>
            <person name="Yoon E.-J."/>
            <person name="Nemec A."/>
            <person name="Walker B."/>
            <person name="Young S.K."/>
            <person name="Zeng Q."/>
            <person name="Gargeya S."/>
            <person name="Fitzgerald M."/>
            <person name="Haas B."/>
            <person name="Abouelleil A."/>
            <person name="Alvarado L."/>
            <person name="Arachchi H.M."/>
            <person name="Berlin A.M."/>
            <person name="Chapman S.B."/>
            <person name="Dewar J."/>
            <person name="Goldberg J."/>
            <person name="Griggs A."/>
            <person name="Gujja S."/>
            <person name="Hansen M."/>
            <person name="Howarth C."/>
            <person name="Imamovic A."/>
            <person name="Larimer J."/>
            <person name="McCowan C."/>
            <person name="Murphy C."/>
            <person name="Neiman D."/>
            <person name="Pearson M."/>
            <person name="Priest M."/>
            <person name="Roberts A."/>
            <person name="Saif S."/>
            <person name="Shea T."/>
            <person name="Sisk P."/>
            <person name="Sykes S."/>
            <person name="Wortman J."/>
            <person name="Nusbaum C."/>
            <person name="Birren B."/>
        </authorList>
    </citation>
    <scope>NUCLEOTIDE SEQUENCE [LARGE SCALE GENOMIC DNA]</scope>
    <source>
        <strain evidence="2 3">NIPH 1859</strain>
    </source>
</reference>
<dbReference type="AlphaFoldDB" id="N9QX73"/>
<dbReference type="InterPro" id="IPR025870">
    <property type="entry name" value="Glyoxalase-like_dom"/>
</dbReference>
<organism evidence="2 3">
    <name type="scientific">Acinetobacter colistiniresistens</name>
    <dbReference type="NCBI Taxonomy" id="280145"/>
    <lineage>
        <taxon>Bacteria</taxon>
        <taxon>Pseudomonadati</taxon>
        <taxon>Pseudomonadota</taxon>
        <taxon>Gammaproteobacteria</taxon>
        <taxon>Moraxellales</taxon>
        <taxon>Moraxellaceae</taxon>
        <taxon>Acinetobacter</taxon>
    </lineage>
</organism>
<protein>
    <recommendedName>
        <fullName evidence="1">Glyoxalase-like domain-containing protein</fullName>
    </recommendedName>
</protein>
<proteinExistence type="predicted"/>
<gene>
    <name evidence="2" type="ORF">F889_01924</name>
</gene>
<comment type="caution">
    <text evidence="2">The sequence shown here is derived from an EMBL/GenBank/DDBJ whole genome shotgun (WGS) entry which is preliminary data.</text>
</comment>
<evidence type="ECO:0000313" key="2">
    <source>
        <dbReference type="EMBL" id="ENX34636.1"/>
    </source>
</evidence>
<accession>N9QX73</accession>
<dbReference type="Proteomes" id="UP000013009">
    <property type="component" value="Unassembled WGS sequence"/>
</dbReference>
<dbReference type="EMBL" id="APRZ01000015">
    <property type="protein sequence ID" value="ENX34636.1"/>
    <property type="molecule type" value="Genomic_DNA"/>
</dbReference>
<dbReference type="Pfam" id="PF13468">
    <property type="entry name" value="Glyoxalase_3"/>
    <property type="match status" value="1"/>
</dbReference>
<dbReference type="RefSeq" id="WP_005273460.1">
    <property type="nucleotide sequence ID" value="NZ_KB850195.1"/>
</dbReference>
<keyword evidence="3" id="KW-1185">Reference proteome</keyword>
<name>N9QX73_9GAMM</name>
<dbReference type="InterPro" id="IPR029068">
    <property type="entry name" value="Glyas_Bleomycin-R_OHBP_Dase"/>
</dbReference>
<feature type="domain" description="Glyoxalase-like" evidence="1">
    <location>
        <begin position="3"/>
        <end position="93"/>
    </location>
</feature>
<dbReference type="Gene3D" id="3.10.180.10">
    <property type="entry name" value="2,3-Dihydroxybiphenyl 1,2-Dioxygenase, domain 1"/>
    <property type="match status" value="1"/>
</dbReference>
<sequence>MEVDHIFICTEYKAPEAEMLKNFGLTEGTSNTHPGQGTANRRFFFKNFFLELLWLENIEEAKSETTAPTLLYDRISSKSDDISPFGVCFRPKNPEDKDVKFPSWDYRPSYLPNMLKVDVANDLIYAELSGDFPLGDSRQPTYKSLRPFDLVS</sequence>